<gene>
    <name evidence="2" type="ORF">Apa02nite_083620</name>
</gene>
<evidence type="ECO:0000256" key="1">
    <source>
        <dbReference type="SAM" id="Phobius"/>
    </source>
</evidence>
<dbReference type="EMBL" id="BOMS01000140">
    <property type="protein sequence ID" value="GIE72254.1"/>
    <property type="molecule type" value="Genomic_DNA"/>
</dbReference>
<keyword evidence="1" id="KW-0812">Transmembrane</keyword>
<sequence length="315" mass="31992">MLAAAVRVMPAGRRDWGRAMQAELSAIDEPAERRSFARGCLRAAAAEFHLLRAAVHLIVVLGTLVTLLAWIAAVDYPPLVAVLSVVVSALAVVCWAGRRAGMLGPTGDSWLAWLLRTGGYLLAAVIVAATATGQVTDDSIGILVFATIPASFLLGLVAVLAKRSAASARVLLTGAGSGLAATLAWLAVVVMAPPIPPSTGLALALTAVAAAVAALANAAPSDTKQGRLLAALLATATTMVSIFVGVVALAHWGPDALIPNITPHALAGSEIAESRIEIIDPYVLVLVLSGVVSAALALAAVLTRRPVTGAARVTL</sequence>
<feature type="transmembrane region" description="Helical" evidence="1">
    <location>
        <begin position="139"/>
        <end position="161"/>
    </location>
</feature>
<protein>
    <submittedName>
        <fullName evidence="2">Uncharacterized protein</fullName>
    </submittedName>
</protein>
<feature type="transmembrane region" description="Helical" evidence="1">
    <location>
        <begin position="170"/>
        <end position="192"/>
    </location>
</feature>
<feature type="transmembrane region" description="Helical" evidence="1">
    <location>
        <begin position="79"/>
        <end position="98"/>
    </location>
</feature>
<accession>A0ABQ4BNJ3</accession>
<keyword evidence="1" id="KW-1133">Transmembrane helix</keyword>
<evidence type="ECO:0000313" key="3">
    <source>
        <dbReference type="Proteomes" id="UP000624709"/>
    </source>
</evidence>
<feature type="transmembrane region" description="Helical" evidence="1">
    <location>
        <begin position="50"/>
        <end position="73"/>
    </location>
</feature>
<feature type="transmembrane region" description="Helical" evidence="1">
    <location>
        <begin position="228"/>
        <end position="252"/>
    </location>
</feature>
<feature type="transmembrane region" description="Helical" evidence="1">
    <location>
        <begin position="198"/>
        <end position="216"/>
    </location>
</feature>
<keyword evidence="3" id="KW-1185">Reference proteome</keyword>
<keyword evidence="1" id="KW-0472">Membrane</keyword>
<feature type="transmembrane region" description="Helical" evidence="1">
    <location>
        <begin position="110"/>
        <end position="133"/>
    </location>
</feature>
<organism evidence="2 3">
    <name type="scientific">Actinoplanes palleronii</name>
    <dbReference type="NCBI Taxonomy" id="113570"/>
    <lineage>
        <taxon>Bacteria</taxon>
        <taxon>Bacillati</taxon>
        <taxon>Actinomycetota</taxon>
        <taxon>Actinomycetes</taxon>
        <taxon>Micromonosporales</taxon>
        <taxon>Micromonosporaceae</taxon>
        <taxon>Actinoplanes</taxon>
    </lineage>
</organism>
<dbReference type="Proteomes" id="UP000624709">
    <property type="component" value="Unassembled WGS sequence"/>
</dbReference>
<proteinExistence type="predicted"/>
<evidence type="ECO:0000313" key="2">
    <source>
        <dbReference type="EMBL" id="GIE72254.1"/>
    </source>
</evidence>
<reference evidence="2 3" key="1">
    <citation type="submission" date="2021-01" db="EMBL/GenBank/DDBJ databases">
        <title>Whole genome shotgun sequence of Actinoplanes palleronii NBRC 14916.</title>
        <authorList>
            <person name="Komaki H."/>
            <person name="Tamura T."/>
        </authorList>
    </citation>
    <scope>NUCLEOTIDE SEQUENCE [LARGE SCALE GENOMIC DNA]</scope>
    <source>
        <strain evidence="2 3">NBRC 14916</strain>
    </source>
</reference>
<feature type="transmembrane region" description="Helical" evidence="1">
    <location>
        <begin position="282"/>
        <end position="302"/>
    </location>
</feature>
<comment type="caution">
    <text evidence="2">The sequence shown here is derived from an EMBL/GenBank/DDBJ whole genome shotgun (WGS) entry which is preliminary data.</text>
</comment>
<name>A0ABQ4BNJ3_9ACTN</name>